<dbReference type="VEuPathDB" id="FungiDB:Bcin15g05530"/>
<keyword evidence="2" id="KW-1185">Reference proteome</keyword>
<protein>
    <submittedName>
        <fullName evidence="1">Uncharacterized protein</fullName>
    </submittedName>
</protein>
<proteinExistence type="predicted"/>
<reference evidence="1 2" key="3">
    <citation type="journal article" date="2017" name="Mol. Plant Pathol.">
        <title>A gapless genome sequence of the fungus Botrytis cinerea.</title>
        <authorList>
            <person name="Van Kan J.A."/>
            <person name="Stassen J.H."/>
            <person name="Mosbach A."/>
            <person name="Van Der Lee T.A."/>
            <person name="Faino L."/>
            <person name="Farmer A.D."/>
            <person name="Papasotiriou D.G."/>
            <person name="Zhou S."/>
            <person name="Seidl M.F."/>
            <person name="Cottam E."/>
            <person name="Edel D."/>
            <person name="Hahn M."/>
            <person name="Schwartz D.C."/>
            <person name="Dietrich R.A."/>
            <person name="Widdison S."/>
            <person name="Scalliet G."/>
        </authorList>
    </citation>
    <scope>NUCLEOTIDE SEQUENCE [LARGE SCALE GENOMIC DNA]</scope>
    <source>
        <strain evidence="1 2">B05.10</strain>
    </source>
</reference>
<dbReference type="AlphaFoldDB" id="A0A384K5J3"/>
<evidence type="ECO:0000313" key="1">
    <source>
        <dbReference type="EMBL" id="ATZ58100.1"/>
    </source>
</evidence>
<sequence length="362" mass="41609">MSLASSHYMSSQQLTHHRTIIPSYQQIQTSRYSILGGISRYLRHSANISDRPPPQKTHTSFAMSEVYCFPFAALDQWYFDAEMIHYFRDAKVRWDSDMPNPLVPFPNQPTFVIQFQFWASCLQGHVKDPEPYLPGQVHGLHGPSFTDSDYVPRVENALFRAFKKNGITDCTVTRGVDETLAFKGHPPHVLCRGFPQIDDYGSEVQNPMRQGGGYNAKQEPWIPLWQIHSPEDSSWKPMNLQRYDIAFVEVISPVLPLTEESYIEVDRVAHTIIQTLRVQKKDGPGINVRCESRSNFCWPSTSHRLPANLKNTLEARFSRVPQVDEERRLAFAHEMFNEILTTGPQPARFLLERPSAGRFDDE</sequence>
<reference evidence="1 2" key="1">
    <citation type="journal article" date="2011" name="PLoS Genet.">
        <title>Genomic analysis of the necrotrophic fungal pathogens Sclerotinia sclerotiorum and Botrytis cinerea.</title>
        <authorList>
            <person name="Amselem J."/>
            <person name="Cuomo C.A."/>
            <person name="van Kan J.A."/>
            <person name="Viaud M."/>
            <person name="Benito E.P."/>
            <person name="Couloux A."/>
            <person name="Coutinho P.M."/>
            <person name="de Vries R.P."/>
            <person name="Dyer P.S."/>
            <person name="Fillinger S."/>
            <person name="Fournier E."/>
            <person name="Gout L."/>
            <person name="Hahn M."/>
            <person name="Kohn L."/>
            <person name="Lapalu N."/>
            <person name="Plummer K.M."/>
            <person name="Pradier J.M."/>
            <person name="Quevillon E."/>
            <person name="Sharon A."/>
            <person name="Simon A."/>
            <person name="ten Have A."/>
            <person name="Tudzynski B."/>
            <person name="Tudzynski P."/>
            <person name="Wincker P."/>
            <person name="Andrew M."/>
            <person name="Anthouard V."/>
            <person name="Beever R.E."/>
            <person name="Beffa R."/>
            <person name="Benoit I."/>
            <person name="Bouzid O."/>
            <person name="Brault B."/>
            <person name="Chen Z."/>
            <person name="Choquer M."/>
            <person name="Collemare J."/>
            <person name="Cotton P."/>
            <person name="Danchin E.G."/>
            <person name="Da Silva C."/>
            <person name="Gautier A."/>
            <person name="Giraud C."/>
            <person name="Giraud T."/>
            <person name="Gonzalez C."/>
            <person name="Grossetete S."/>
            <person name="Guldener U."/>
            <person name="Henrissat B."/>
            <person name="Howlett B.J."/>
            <person name="Kodira C."/>
            <person name="Kretschmer M."/>
            <person name="Lappartient A."/>
            <person name="Leroch M."/>
            <person name="Levis C."/>
            <person name="Mauceli E."/>
            <person name="Neuveglise C."/>
            <person name="Oeser B."/>
            <person name="Pearson M."/>
            <person name="Poulain J."/>
            <person name="Poussereau N."/>
            <person name="Quesneville H."/>
            <person name="Rascle C."/>
            <person name="Schumacher J."/>
            <person name="Segurens B."/>
            <person name="Sexton A."/>
            <person name="Silva E."/>
            <person name="Sirven C."/>
            <person name="Soanes D.M."/>
            <person name="Talbot N.J."/>
            <person name="Templeton M."/>
            <person name="Yandava C."/>
            <person name="Yarden O."/>
            <person name="Zeng Q."/>
            <person name="Rollins J.A."/>
            <person name="Lebrun M.H."/>
            <person name="Dickman M."/>
        </authorList>
    </citation>
    <scope>NUCLEOTIDE SEQUENCE [LARGE SCALE GENOMIC DNA]</scope>
    <source>
        <strain evidence="1 2">B05.10</strain>
    </source>
</reference>
<name>A0A384K5J3_BOTFB</name>
<dbReference type="KEGG" id="bfu:BCIN_15g05530"/>
<dbReference type="Proteomes" id="UP000001798">
    <property type="component" value="Chromosome 15"/>
</dbReference>
<dbReference type="OrthoDB" id="3463886at2759"/>
<reference evidence="1 2" key="2">
    <citation type="journal article" date="2012" name="Eukaryot. Cell">
        <title>Genome update of Botrytis cinerea strains B05.10 and T4.</title>
        <authorList>
            <person name="Staats M."/>
            <person name="van Kan J.A."/>
        </authorList>
    </citation>
    <scope>NUCLEOTIDE SEQUENCE [LARGE SCALE GENOMIC DNA]</scope>
    <source>
        <strain evidence="1 2">B05.10</strain>
    </source>
</reference>
<evidence type="ECO:0000313" key="2">
    <source>
        <dbReference type="Proteomes" id="UP000001798"/>
    </source>
</evidence>
<organism evidence="1 2">
    <name type="scientific">Botryotinia fuckeliana (strain B05.10)</name>
    <name type="common">Noble rot fungus</name>
    <name type="synonym">Botrytis cinerea</name>
    <dbReference type="NCBI Taxonomy" id="332648"/>
    <lineage>
        <taxon>Eukaryota</taxon>
        <taxon>Fungi</taxon>
        <taxon>Dikarya</taxon>
        <taxon>Ascomycota</taxon>
        <taxon>Pezizomycotina</taxon>
        <taxon>Leotiomycetes</taxon>
        <taxon>Helotiales</taxon>
        <taxon>Sclerotiniaceae</taxon>
        <taxon>Botrytis</taxon>
    </lineage>
</organism>
<accession>A0A384K5J3</accession>
<gene>
    <name evidence="1" type="ORF">BCIN_15g05530</name>
</gene>
<dbReference type="EMBL" id="CP009819">
    <property type="protein sequence ID" value="ATZ58100.1"/>
    <property type="molecule type" value="Genomic_DNA"/>
</dbReference>
<dbReference type="RefSeq" id="XP_001549730.2">
    <property type="nucleotide sequence ID" value="XM_001549680.2"/>
</dbReference>
<dbReference type="GeneID" id="5430217"/>